<evidence type="ECO:0000313" key="6">
    <source>
        <dbReference type="Proteomes" id="UP000823882"/>
    </source>
</evidence>
<evidence type="ECO:0000259" key="4">
    <source>
        <dbReference type="PROSITE" id="PS50901"/>
    </source>
</evidence>
<evidence type="ECO:0000313" key="5">
    <source>
        <dbReference type="EMBL" id="HJC41769.1"/>
    </source>
</evidence>
<dbReference type="GO" id="GO:0005524">
    <property type="term" value="F:ATP binding"/>
    <property type="evidence" value="ECO:0007669"/>
    <property type="project" value="UniProtKB-UniRule"/>
</dbReference>
<dbReference type="InterPro" id="IPR027417">
    <property type="entry name" value="P-loop_NTPase"/>
</dbReference>
<evidence type="ECO:0000256" key="3">
    <source>
        <dbReference type="PROSITE-ProRule" id="PRU00289"/>
    </source>
</evidence>
<dbReference type="Proteomes" id="UP000823882">
    <property type="component" value="Unassembled WGS sequence"/>
</dbReference>
<feature type="non-terminal residue" evidence="5">
    <location>
        <position position="1"/>
    </location>
</feature>
<evidence type="ECO:0000256" key="2">
    <source>
        <dbReference type="ARBA" id="ARBA00022840"/>
    </source>
</evidence>
<accession>A0A9D2P323</accession>
<proteinExistence type="predicted"/>
<dbReference type="Pfam" id="PF01580">
    <property type="entry name" value="FtsK_SpoIIIE"/>
    <property type="match status" value="1"/>
</dbReference>
<gene>
    <name evidence="5" type="ORF">H9701_09510</name>
</gene>
<organism evidence="5 6">
    <name type="scientific">Candidatus Intestinimonas pullistercoris</name>
    <dbReference type="NCBI Taxonomy" id="2838623"/>
    <lineage>
        <taxon>Bacteria</taxon>
        <taxon>Bacillati</taxon>
        <taxon>Bacillota</taxon>
        <taxon>Clostridia</taxon>
        <taxon>Eubacteriales</taxon>
        <taxon>Intestinimonas</taxon>
    </lineage>
</organism>
<reference evidence="5" key="1">
    <citation type="journal article" date="2021" name="PeerJ">
        <title>Extensive microbial diversity within the chicken gut microbiome revealed by metagenomics and culture.</title>
        <authorList>
            <person name="Gilroy R."/>
            <person name="Ravi A."/>
            <person name="Getino M."/>
            <person name="Pursley I."/>
            <person name="Horton D.L."/>
            <person name="Alikhan N.F."/>
            <person name="Baker D."/>
            <person name="Gharbi K."/>
            <person name="Hall N."/>
            <person name="Watson M."/>
            <person name="Adriaenssens E.M."/>
            <person name="Foster-Nyarko E."/>
            <person name="Jarju S."/>
            <person name="Secka A."/>
            <person name="Antonio M."/>
            <person name="Oren A."/>
            <person name="Chaudhuri R.R."/>
            <person name="La Ragione R."/>
            <person name="Hildebrand F."/>
            <person name="Pallen M.J."/>
        </authorList>
    </citation>
    <scope>NUCLEOTIDE SEQUENCE</scope>
    <source>
        <strain evidence="5">CHK186-1790</strain>
    </source>
</reference>
<keyword evidence="1 3" id="KW-0547">Nucleotide-binding</keyword>
<dbReference type="PANTHER" id="PTHR22683:SF1">
    <property type="entry name" value="TYPE VII SECRETION SYSTEM PROTEIN ESSC"/>
    <property type="match status" value="1"/>
</dbReference>
<keyword evidence="2 3" id="KW-0067">ATP-binding</keyword>
<dbReference type="SUPFAM" id="SSF52540">
    <property type="entry name" value="P-loop containing nucleoside triphosphate hydrolases"/>
    <property type="match status" value="1"/>
</dbReference>
<evidence type="ECO:0000256" key="1">
    <source>
        <dbReference type="ARBA" id="ARBA00022741"/>
    </source>
</evidence>
<name>A0A9D2P323_9FIRM</name>
<dbReference type="InterPro" id="IPR050206">
    <property type="entry name" value="FtsK/SpoIIIE/SftA"/>
</dbReference>
<dbReference type="PANTHER" id="PTHR22683">
    <property type="entry name" value="SPORULATION PROTEIN RELATED"/>
    <property type="match status" value="1"/>
</dbReference>
<dbReference type="AlphaFoldDB" id="A0A9D2P323"/>
<feature type="domain" description="FtsK" evidence="4">
    <location>
        <begin position="53"/>
        <end position="241"/>
    </location>
</feature>
<reference evidence="5" key="2">
    <citation type="submission" date="2021-04" db="EMBL/GenBank/DDBJ databases">
        <authorList>
            <person name="Gilroy R."/>
        </authorList>
    </citation>
    <scope>NUCLEOTIDE SEQUENCE</scope>
    <source>
        <strain evidence="5">CHK186-1790</strain>
    </source>
</reference>
<dbReference type="EMBL" id="DWWJ01000175">
    <property type="protein sequence ID" value="HJC41769.1"/>
    <property type="molecule type" value="Genomic_DNA"/>
</dbReference>
<sequence length="285" mass="31480">LTILEVENGQDNQHIKLTTAPPASTLPTKILWTPDCMMDLKPFVLALGVDCAGRQVTWDLRQGHGVLAGMTVSGKSVALRCLLYQCITWGAVPIIVDLKGGVGFSRWAKKCRVITSIEDLLPVLEELSTEMAHREKVLAERHYQDIDEYNARPKAHRFDHIVLAIDEAAELFDKTGAGKAHKAMIEQAEQYITSIARRGRASGLHLLLSTQRPDSNTLPPQIKANVSFSACGMANEVLSKIVLDSTAAADLIPRGKQGCFVVSQGADNYVVTQAYYFDEWRLDYD</sequence>
<dbReference type="GO" id="GO:0003677">
    <property type="term" value="F:DNA binding"/>
    <property type="evidence" value="ECO:0007669"/>
    <property type="project" value="InterPro"/>
</dbReference>
<dbReference type="Gene3D" id="3.40.50.300">
    <property type="entry name" value="P-loop containing nucleotide triphosphate hydrolases"/>
    <property type="match status" value="1"/>
</dbReference>
<dbReference type="PROSITE" id="PS50901">
    <property type="entry name" value="FTSK"/>
    <property type="match status" value="1"/>
</dbReference>
<dbReference type="InterPro" id="IPR002543">
    <property type="entry name" value="FtsK_dom"/>
</dbReference>
<protein>
    <recommendedName>
        <fullName evidence="4">FtsK domain-containing protein</fullName>
    </recommendedName>
</protein>
<comment type="caution">
    <text evidence="5">The sequence shown here is derived from an EMBL/GenBank/DDBJ whole genome shotgun (WGS) entry which is preliminary data.</text>
</comment>
<feature type="binding site" evidence="3">
    <location>
        <begin position="69"/>
        <end position="76"/>
    </location>
    <ligand>
        <name>ATP</name>
        <dbReference type="ChEBI" id="CHEBI:30616"/>
    </ligand>
</feature>